<dbReference type="eggNOG" id="KOG1238">
    <property type="taxonomic scope" value="Eukaryota"/>
</dbReference>
<evidence type="ECO:0000313" key="5">
    <source>
        <dbReference type="EMBL" id="ETS83105.1"/>
    </source>
</evidence>
<dbReference type="PANTHER" id="PTHR11552">
    <property type="entry name" value="GLUCOSE-METHANOL-CHOLINE GMC OXIDOREDUCTASE"/>
    <property type="match status" value="1"/>
</dbReference>
<dbReference type="HOGENOM" id="CLU_002865_4_1_1"/>
<comment type="similarity">
    <text evidence="1">Belongs to the GMC oxidoreductase family.</text>
</comment>
<protein>
    <recommendedName>
        <fullName evidence="4">Glucose-methanol-choline oxidoreductase N-terminal domain-containing protein</fullName>
    </recommendedName>
</protein>
<comment type="cofactor">
    <cofactor evidence="2">
        <name>FAD</name>
        <dbReference type="ChEBI" id="CHEBI:57692"/>
    </cofactor>
</comment>
<proteinExistence type="inferred from homology"/>
<dbReference type="InterPro" id="IPR012132">
    <property type="entry name" value="GMC_OxRdtase"/>
</dbReference>
<dbReference type="RefSeq" id="XP_007831753.1">
    <property type="nucleotide sequence ID" value="XM_007833562.1"/>
</dbReference>
<feature type="chain" id="PRO_5004834461" description="Glucose-methanol-choline oxidoreductase N-terminal domain-containing protein" evidence="3">
    <location>
        <begin position="22"/>
        <end position="652"/>
    </location>
</feature>
<accession>W3XAM6</accession>
<dbReference type="KEGG" id="pfy:PFICI_04981"/>
<feature type="domain" description="Glucose-methanol-choline oxidoreductase N-terminal" evidence="4">
    <location>
        <begin position="358"/>
        <end position="372"/>
    </location>
</feature>
<gene>
    <name evidence="5" type="ORF">PFICI_04981</name>
</gene>
<dbReference type="SUPFAM" id="SSF54373">
    <property type="entry name" value="FAD-linked reductases, C-terminal domain"/>
    <property type="match status" value="1"/>
</dbReference>
<evidence type="ECO:0000259" key="4">
    <source>
        <dbReference type="PROSITE" id="PS00624"/>
    </source>
</evidence>
<dbReference type="Gene3D" id="3.30.560.10">
    <property type="entry name" value="Glucose Oxidase, domain 3"/>
    <property type="match status" value="1"/>
</dbReference>
<dbReference type="STRING" id="1229662.W3XAM6"/>
<dbReference type="PROSITE" id="PS00624">
    <property type="entry name" value="GMC_OXRED_2"/>
    <property type="match status" value="1"/>
</dbReference>
<sequence length="652" mass="70920">MLIRNTASIFCWATLITLGTAGYTAQEPPQYDYVVVGSGPGGGPLAARLAIARKRVLLLEAGSDPGDLIEYQVPAFNLGSTESKEMRWDYFVHHYSDPERQARDSKMNYRLPSGELYTGLSPPAGAVPLGILYPRAGTLGGCSSHNALITVYPHQSDWRYIQHLMGDDSWSPENMRRYFQRLERADYLPIGTPGHGFSGWLTITRTWFGFVAQDAKLLSVVLSAASAIGETIGATLKGLVQVLALDINTDFAGRDQREGLYAVPLTVNQGVRNGAREFILSTANAKGKNGQRKYHLDIQLNTLVTKINFDTTGAKPRAVGVDYVMGQSLYKADPRFHDSKSGTVGSVNVKQEVILSAGAFESPKLLKLSGIGPAKELRSFNIPVIVDLPGVGNNLQDRYETSVIGNSASDFAVTHDCTFLRTPDDPCLKRWKAGKSNDDRGIYASNSLAFGVVKKSSTADGDPDLFIAGAPGYFPGYYPTYSYNASLDAKHWSWVTLKAHSRNTAGTVRLASADARDLPIIDFHSFSGKDGNLDVQAVVDGMQLSRKMFSDLVPLEGSFEEVWPGEGVTGTNLADFVRNEAWGHHASCTNPIGKDTDPKAVLNSDFTVKGTKGLRVVDASIFPKIPGFYIAVPIYMISEKAADVILGKKWTV</sequence>
<dbReference type="AlphaFoldDB" id="W3XAM6"/>
<dbReference type="GeneID" id="19269994"/>
<dbReference type="Pfam" id="PF05199">
    <property type="entry name" value="GMC_oxred_C"/>
    <property type="match status" value="1"/>
</dbReference>
<dbReference type="InterPro" id="IPR036188">
    <property type="entry name" value="FAD/NAD-bd_sf"/>
</dbReference>
<dbReference type="GO" id="GO:0016614">
    <property type="term" value="F:oxidoreductase activity, acting on CH-OH group of donors"/>
    <property type="evidence" value="ECO:0007669"/>
    <property type="project" value="InterPro"/>
</dbReference>
<dbReference type="EMBL" id="KI912111">
    <property type="protein sequence ID" value="ETS83105.1"/>
    <property type="molecule type" value="Genomic_DNA"/>
</dbReference>
<organism evidence="5 6">
    <name type="scientific">Pestalotiopsis fici (strain W106-1 / CGMCC3.15140)</name>
    <dbReference type="NCBI Taxonomy" id="1229662"/>
    <lineage>
        <taxon>Eukaryota</taxon>
        <taxon>Fungi</taxon>
        <taxon>Dikarya</taxon>
        <taxon>Ascomycota</taxon>
        <taxon>Pezizomycotina</taxon>
        <taxon>Sordariomycetes</taxon>
        <taxon>Xylariomycetidae</taxon>
        <taxon>Amphisphaeriales</taxon>
        <taxon>Sporocadaceae</taxon>
        <taxon>Pestalotiopsis</taxon>
    </lineage>
</organism>
<keyword evidence="6" id="KW-1185">Reference proteome</keyword>
<evidence type="ECO:0000256" key="3">
    <source>
        <dbReference type="SAM" id="SignalP"/>
    </source>
</evidence>
<feature type="binding site" evidence="2">
    <location>
        <position position="304"/>
    </location>
    <ligand>
        <name>FAD</name>
        <dbReference type="ChEBI" id="CHEBI:57692"/>
    </ligand>
</feature>
<reference evidence="6" key="1">
    <citation type="journal article" date="2015" name="BMC Genomics">
        <title>Genomic and transcriptomic analysis of the endophytic fungus Pestalotiopsis fici reveals its lifestyle and high potential for synthesis of natural products.</title>
        <authorList>
            <person name="Wang X."/>
            <person name="Zhang X."/>
            <person name="Liu L."/>
            <person name="Xiang M."/>
            <person name="Wang W."/>
            <person name="Sun X."/>
            <person name="Che Y."/>
            <person name="Guo L."/>
            <person name="Liu G."/>
            <person name="Guo L."/>
            <person name="Wang C."/>
            <person name="Yin W.B."/>
            <person name="Stadler M."/>
            <person name="Zhang X."/>
            <person name="Liu X."/>
        </authorList>
    </citation>
    <scope>NUCLEOTIDE SEQUENCE [LARGE SCALE GENOMIC DNA]</scope>
    <source>
        <strain evidence="6">W106-1 / CGMCC3.15140</strain>
    </source>
</reference>
<keyword evidence="3" id="KW-0732">Signal</keyword>
<dbReference type="OMA" id="CGSHNAL"/>
<dbReference type="SUPFAM" id="SSF51905">
    <property type="entry name" value="FAD/NAD(P)-binding domain"/>
    <property type="match status" value="1"/>
</dbReference>
<feature type="signal peptide" evidence="3">
    <location>
        <begin position="1"/>
        <end position="21"/>
    </location>
</feature>
<dbReference type="OrthoDB" id="269227at2759"/>
<keyword evidence="2" id="KW-0285">Flavoprotein</keyword>
<evidence type="ECO:0000313" key="6">
    <source>
        <dbReference type="Proteomes" id="UP000030651"/>
    </source>
</evidence>
<name>W3XAM6_PESFW</name>
<evidence type="ECO:0000256" key="2">
    <source>
        <dbReference type="PIRSR" id="PIRSR000137-2"/>
    </source>
</evidence>
<evidence type="ECO:0000256" key="1">
    <source>
        <dbReference type="ARBA" id="ARBA00010790"/>
    </source>
</evidence>
<dbReference type="PIRSF" id="PIRSF000137">
    <property type="entry name" value="Alcohol_oxidase"/>
    <property type="match status" value="1"/>
</dbReference>
<dbReference type="PANTHER" id="PTHR11552:SF213">
    <property type="entry name" value="DEHYDROGENASE, PUTATIVE-RELATED"/>
    <property type="match status" value="1"/>
</dbReference>
<keyword evidence="2" id="KW-0274">FAD</keyword>
<dbReference type="InParanoid" id="W3XAM6"/>
<dbReference type="Proteomes" id="UP000030651">
    <property type="component" value="Unassembled WGS sequence"/>
</dbReference>
<dbReference type="Pfam" id="PF00732">
    <property type="entry name" value="GMC_oxred_N"/>
    <property type="match status" value="1"/>
</dbReference>
<dbReference type="Gene3D" id="3.50.50.60">
    <property type="entry name" value="FAD/NAD(P)-binding domain"/>
    <property type="match status" value="1"/>
</dbReference>
<dbReference type="GO" id="GO:0050660">
    <property type="term" value="F:flavin adenine dinucleotide binding"/>
    <property type="evidence" value="ECO:0007669"/>
    <property type="project" value="InterPro"/>
</dbReference>
<dbReference type="InterPro" id="IPR000172">
    <property type="entry name" value="GMC_OxRdtase_N"/>
</dbReference>
<dbReference type="InterPro" id="IPR007867">
    <property type="entry name" value="GMC_OxRtase_C"/>
</dbReference>